<organism evidence="2 3">
    <name type="scientific">Flavobacterium microcysteis</name>
    <dbReference type="NCBI Taxonomy" id="2596891"/>
    <lineage>
        <taxon>Bacteria</taxon>
        <taxon>Pseudomonadati</taxon>
        <taxon>Bacteroidota</taxon>
        <taxon>Flavobacteriia</taxon>
        <taxon>Flavobacteriales</taxon>
        <taxon>Flavobacteriaceae</taxon>
        <taxon>Flavobacterium</taxon>
    </lineage>
</organism>
<dbReference type="Pfam" id="PF00932">
    <property type="entry name" value="LTD"/>
    <property type="match status" value="1"/>
</dbReference>
<reference evidence="2 3" key="1">
    <citation type="submission" date="2019-06" db="EMBL/GenBank/DDBJ databases">
        <title>Flavobacterium sp. MaA-Y11 from geoumgang.</title>
        <authorList>
            <person name="Jeong S."/>
        </authorList>
    </citation>
    <scope>NUCLEOTIDE SEQUENCE [LARGE SCALE GENOMIC DNA]</scope>
    <source>
        <strain evidence="2 3">MaA-Y11</strain>
    </source>
</reference>
<gene>
    <name evidence="2" type="ORF">FJA49_16525</name>
</gene>
<dbReference type="OrthoDB" id="1652165at2"/>
<evidence type="ECO:0000313" key="2">
    <source>
        <dbReference type="EMBL" id="TPD65787.1"/>
    </source>
</evidence>
<dbReference type="SUPFAM" id="SSF49265">
    <property type="entry name" value="Fibronectin type III"/>
    <property type="match status" value="1"/>
</dbReference>
<dbReference type="NCBIfam" id="NF033708">
    <property type="entry name" value="T9SS_Cterm_ChiA"/>
    <property type="match status" value="1"/>
</dbReference>
<feature type="domain" description="LTD" evidence="1">
    <location>
        <begin position="370"/>
        <end position="534"/>
    </location>
</feature>
<dbReference type="PROSITE" id="PS51841">
    <property type="entry name" value="LTD"/>
    <property type="match status" value="1"/>
</dbReference>
<evidence type="ECO:0000259" key="1">
    <source>
        <dbReference type="PROSITE" id="PS51841"/>
    </source>
</evidence>
<dbReference type="Gene3D" id="2.60.40.10">
    <property type="entry name" value="Immunoglobulins"/>
    <property type="match status" value="1"/>
</dbReference>
<dbReference type="InterPro" id="IPR013783">
    <property type="entry name" value="Ig-like_fold"/>
</dbReference>
<dbReference type="AlphaFoldDB" id="A0A501Q0Q5"/>
<comment type="caution">
    <text evidence="2">The sequence shown here is derived from an EMBL/GenBank/DDBJ whole genome shotgun (WGS) entry which is preliminary data.</text>
</comment>
<dbReference type="EMBL" id="VFJE01000056">
    <property type="protein sequence ID" value="TPD65787.1"/>
    <property type="molecule type" value="Genomic_DNA"/>
</dbReference>
<dbReference type="InterPro" id="IPR036116">
    <property type="entry name" value="FN3_sf"/>
</dbReference>
<proteinExistence type="predicted"/>
<evidence type="ECO:0000313" key="3">
    <source>
        <dbReference type="Proteomes" id="UP000319175"/>
    </source>
</evidence>
<sequence length="1128" mass="117732">MKTTLRLQFSKALIIVMLGFFNIGYAQYYPMNGGNYSQDFADIANWTNNFASGVGASNWSAVVANSSGTIPDGKKTTKSSATFTTSTAGGVQKGSGALLFLSTGSAANGEAVAVDLLLDFTGSNAGTLSFDWVAVDNGNGTRPTSLRVYYSVDNVNFTELTDAQVLEKTSASSGSITNIQLPTAFNNIATARLRFYNHAGSATGGGNRDKISIDNLLVTSTSSSLPAVLTSVTELTDFGSVNVGSVSGNGSFTVSGTNLIANINVAAPSANFQLSLDGTSGWGSSVTIPFGSGTVTNVPVYARFSPQSSGLKSGSVTVNSNTATQKTVSVSGTGVFPSPVAANATLVGSNGFTANWSNVSIATSYALDVYSIVTGPPATDLFISEYVEGSSSNKAIEIYNGTGAPVDLSNYSLRKQSNGSGSYGGNLALSGTLNNGEVYIIANSGSNASILAVADVTLTSSPMDFNGNDAVGLFKNGNQIDEVGVFNQSANWGLDVTLRRKSSILSPVVPYSAANWDSYTTDTIDGLGTHAFDSAATVVYAIQNQNVGNVTSYPVSGLAQGITYHYVVRAISGSDVSPNSNSIDVTTTSTITTWNGVAWSNGTPSASLDAIIAGNYSTGAAAPQGAFTAKSLVVNSGVFTVASGTSLTVENAIANNAGVNNFIVESGANLIQANAVANTGSIKVKRSSNPLYRFDYTLWSSPVIGQNLKAFSSATLSNRFYTYNTAMGTNGDYEAIFPTQNEGTYSFEAGKGYLIRTPDSHPAYVEGNPGTAINAEFAGVPYNQSVNVALSNATTGFNLVGNPYPSAISIAQLFSSNTDAIDGTIWFWRKRNGAVGSGYATSTGVGVTSAQPEAAALNPNGVISAGQGFFVKVKSGATQNTLNFTNALRSATTGGSFFRNSNTEVEKHRIWLNLSNGTDVVGQTLLGYMAGATSGVDYGIEGRYFNDSPVAFTSYIENQEFAIQGRSLPFTSDDVVPMSFKTDVAGNYTIAIDHVDGLFAGSQEVFLRDNVAGQLHNLKLGAYSFASAVGVFNNRFEVVYRAALGVKVPAISSNNIVVYKQNGSLVINSGNYIMENIELYDMSGRLIYIKNNVDTSSAIIANLPIANQVLVVKITTVENGTANKKIVY</sequence>
<name>A0A501Q0Q5_9FLAO</name>
<dbReference type="InterPro" id="IPR001322">
    <property type="entry name" value="Lamin_tail_dom"/>
</dbReference>
<keyword evidence="3" id="KW-1185">Reference proteome</keyword>
<protein>
    <submittedName>
        <fullName evidence="2">T9SS sorting signal type C domain-containing protein</fullName>
    </submittedName>
</protein>
<reference evidence="2 3" key="2">
    <citation type="submission" date="2019-06" db="EMBL/GenBank/DDBJ databases">
        <authorList>
            <person name="Seo Y."/>
        </authorList>
    </citation>
    <scope>NUCLEOTIDE SEQUENCE [LARGE SCALE GENOMIC DNA]</scope>
    <source>
        <strain evidence="2 3">MaA-Y11</strain>
    </source>
</reference>
<dbReference type="Proteomes" id="UP000319175">
    <property type="component" value="Unassembled WGS sequence"/>
</dbReference>
<dbReference type="RefSeq" id="WP_140002281.1">
    <property type="nucleotide sequence ID" value="NZ_VFJE01000056.1"/>
</dbReference>
<accession>A0A501Q0Q5</accession>